<evidence type="ECO:0000313" key="2">
    <source>
        <dbReference type="EMBL" id="KAJ8050212.1"/>
    </source>
</evidence>
<dbReference type="OrthoDB" id="1938551at2759"/>
<comment type="caution">
    <text evidence="2">The sequence shown here is derived from an EMBL/GenBank/DDBJ whole genome shotgun (WGS) entry which is preliminary data.</text>
</comment>
<accession>A0A9Q1CRG7</accession>
<feature type="region of interest" description="Disordered" evidence="1">
    <location>
        <begin position="202"/>
        <end position="334"/>
    </location>
</feature>
<evidence type="ECO:0008006" key="4">
    <source>
        <dbReference type="Google" id="ProtNLM"/>
    </source>
</evidence>
<gene>
    <name evidence="2" type="ORF">HOLleu_03322</name>
</gene>
<feature type="compositionally biased region" description="Polar residues" evidence="1">
    <location>
        <begin position="264"/>
        <end position="275"/>
    </location>
</feature>
<organism evidence="2 3">
    <name type="scientific">Holothuria leucospilota</name>
    <name type="common">Black long sea cucumber</name>
    <name type="synonym">Mertensiothuria leucospilota</name>
    <dbReference type="NCBI Taxonomy" id="206669"/>
    <lineage>
        <taxon>Eukaryota</taxon>
        <taxon>Metazoa</taxon>
        <taxon>Echinodermata</taxon>
        <taxon>Eleutherozoa</taxon>
        <taxon>Echinozoa</taxon>
        <taxon>Holothuroidea</taxon>
        <taxon>Aspidochirotacea</taxon>
        <taxon>Aspidochirotida</taxon>
        <taxon>Holothuriidae</taxon>
        <taxon>Holothuria</taxon>
    </lineage>
</organism>
<evidence type="ECO:0000256" key="1">
    <source>
        <dbReference type="SAM" id="MobiDB-lite"/>
    </source>
</evidence>
<sequence>MPGGRDSTIVKLEFSSGVSVSPPQAFTMLKNSGVEVKEIEMLQSLAARNTYDLKFRSDAARIQGVSCLKALEGLTVTPYDRSAVVTVLYLNFEVDQGLVARVLSQYGTVSDMRWVTYQAGELKGILNGKRQFRMVLKREIPSFLFMGGGGGSKAHIRYFGQPRTCLSVERRGTKPSRVPTDVVASACRWGTTRLSVPTRCGVTSVGRRDMSLSGSCPTSYSARASAEVGPDHEPSQPGPEPMVEEPRSPSPDEGGRITKVENDLQLSSDSETDSAMSDAGGPASEPPPKDPPSGEGWFDLCEGVEPESKLKRSASGEESDQPAPSQCKNKKASTKYAIDRRIRAVRDVRSTVQKDPLDIVEVFKTFYEQLYTQADVDEGLHQSLLGNIDKTPSKEENDGLGSPLTVDELWKAVAKMKGGKAPGSDGIPVEFYKRFWGTVGHDLRDVFASAFLAGSLSPSQRTGVITLLPKSGDPLEPKNKRPITLLNVDYKILAKALCNRLGTVMPDLVGSFQTCAVRGQYSAEPLVDAGLS</sequence>
<feature type="compositionally biased region" description="Basic and acidic residues" evidence="1">
    <location>
        <begin position="253"/>
        <end position="262"/>
    </location>
</feature>
<dbReference type="AlphaFoldDB" id="A0A9Q1CRG7"/>
<protein>
    <recommendedName>
        <fullName evidence="4">Reverse transcriptase</fullName>
    </recommendedName>
</protein>
<feature type="compositionally biased region" description="Polar residues" evidence="1">
    <location>
        <begin position="212"/>
        <end position="222"/>
    </location>
</feature>
<dbReference type="PANTHER" id="PTHR31635">
    <property type="entry name" value="REVERSE TRANSCRIPTASE DOMAIN-CONTAINING PROTEIN-RELATED"/>
    <property type="match status" value="1"/>
</dbReference>
<dbReference type="EMBL" id="JAIZAY010000001">
    <property type="protein sequence ID" value="KAJ8050212.1"/>
    <property type="molecule type" value="Genomic_DNA"/>
</dbReference>
<keyword evidence="3" id="KW-1185">Reference proteome</keyword>
<evidence type="ECO:0000313" key="3">
    <source>
        <dbReference type="Proteomes" id="UP001152320"/>
    </source>
</evidence>
<name>A0A9Q1CRG7_HOLLE</name>
<proteinExistence type="predicted"/>
<reference evidence="2" key="1">
    <citation type="submission" date="2021-10" db="EMBL/GenBank/DDBJ databases">
        <title>Tropical sea cucumber genome reveals ecological adaptation and Cuvierian tubules defense mechanism.</title>
        <authorList>
            <person name="Chen T."/>
        </authorList>
    </citation>
    <scope>NUCLEOTIDE SEQUENCE</scope>
    <source>
        <strain evidence="2">Nanhai2018</strain>
        <tissue evidence="2">Muscle</tissue>
    </source>
</reference>
<dbReference type="Proteomes" id="UP001152320">
    <property type="component" value="Chromosome 1"/>
</dbReference>
<dbReference type="PANTHER" id="PTHR31635:SF196">
    <property type="entry name" value="REVERSE TRANSCRIPTASE DOMAIN-CONTAINING PROTEIN-RELATED"/>
    <property type="match status" value="1"/>
</dbReference>